<evidence type="ECO:0000313" key="2">
    <source>
        <dbReference type="EMBL" id="CAB9516144.1"/>
    </source>
</evidence>
<sequence length="295" mass="33128">MNQQQRHGGQIARLPEPGDVGQLIVRGAKQFAQRHKFITGGYLLGFVVMLFIGSGTQLTLQQRNQYSRIMDTIDLQAEYDATSDYWQARNAYQATKGWFFSCDGLCQRNKRRMEEAERVLTDIRQEGEARMSDAKAIAGLTSEVGVGEIKDSFWQYITAGKQFAKRQSMWDMMFMAFRSIGQRGRDESTAEWIVKIAMNVLINFSMGLAMAFVMFVIGLWSIIRSYQPNPIMAVLVFVGASCAAFSFVATYIMAMFGAAAGGVYGMAKLAENQARLQNGGGGGQRQRMQYRPHYD</sequence>
<protein>
    <submittedName>
        <fullName evidence="2">Uncharacterized protein</fullName>
    </submittedName>
</protein>
<reference evidence="2" key="1">
    <citation type="submission" date="2020-06" db="EMBL/GenBank/DDBJ databases">
        <authorList>
            <consortium name="Plant Systems Biology data submission"/>
        </authorList>
    </citation>
    <scope>NUCLEOTIDE SEQUENCE</scope>
    <source>
        <strain evidence="2">D6</strain>
    </source>
</reference>
<dbReference type="OrthoDB" id="202063at2759"/>
<feature type="transmembrane region" description="Helical" evidence="1">
    <location>
        <begin position="235"/>
        <end position="267"/>
    </location>
</feature>
<keyword evidence="1" id="KW-1133">Transmembrane helix</keyword>
<keyword evidence="1" id="KW-0472">Membrane</keyword>
<accession>A0A9N8E977</accession>
<feature type="transmembrane region" description="Helical" evidence="1">
    <location>
        <begin position="200"/>
        <end position="223"/>
    </location>
</feature>
<gene>
    <name evidence="2" type="ORF">SEMRO_763_G198890.1</name>
</gene>
<keyword evidence="3" id="KW-1185">Reference proteome</keyword>
<keyword evidence="1" id="KW-0812">Transmembrane</keyword>
<dbReference type="AlphaFoldDB" id="A0A9N8E977"/>
<dbReference type="Proteomes" id="UP001153069">
    <property type="component" value="Unassembled WGS sequence"/>
</dbReference>
<proteinExistence type="predicted"/>
<organism evidence="2 3">
    <name type="scientific">Seminavis robusta</name>
    <dbReference type="NCBI Taxonomy" id="568900"/>
    <lineage>
        <taxon>Eukaryota</taxon>
        <taxon>Sar</taxon>
        <taxon>Stramenopiles</taxon>
        <taxon>Ochrophyta</taxon>
        <taxon>Bacillariophyta</taxon>
        <taxon>Bacillariophyceae</taxon>
        <taxon>Bacillariophycidae</taxon>
        <taxon>Naviculales</taxon>
        <taxon>Naviculaceae</taxon>
        <taxon>Seminavis</taxon>
    </lineage>
</organism>
<feature type="transmembrane region" description="Helical" evidence="1">
    <location>
        <begin position="41"/>
        <end position="60"/>
    </location>
</feature>
<evidence type="ECO:0000256" key="1">
    <source>
        <dbReference type="SAM" id="Phobius"/>
    </source>
</evidence>
<comment type="caution">
    <text evidence="2">The sequence shown here is derived from an EMBL/GenBank/DDBJ whole genome shotgun (WGS) entry which is preliminary data.</text>
</comment>
<evidence type="ECO:0000313" key="3">
    <source>
        <dbReference type="Proteomes" id="UP001153069"/>
    </source>
</evidence>
<name>A0A9N8E977_9STRA</name>
<dbReference type="EMBL" id="CAICTM010000762">
    <property type="protein sequence ID" value="CAB9516144.1"/>
    <property type="molecule type" value="Genomic_DNA"/>
</dbReference>